<name>A0A8E2AH88_9APHY</name>
<dbReference type="AlphaFoldDB" id="A0A8E2AH88"/>
<evidence type="ECO:0000256" key="1">
    <source>
        <dbReference type="SAM" id="MobiDB-lite"/>
    </source>
</evidence>
<reference evidence="2 3" key="1">
    <citation type="submission" date="2016-07" db="EMBL/GenBank/DDBJ databases">
        <title>Draft genome of the white-rot fungus Obba rivulosa 3A-2.</title>
        <authorList>
            <consortium name="DOE Joint Genome Institute"/>
            <person name="Miettinen O."/>
            <person name="Riley R."/>
            <person name="Acob R."/>
            <person name="Barry K."/>
            <person name="Cullen D."/>
            <person name="De Vries R."/>
            <person name="Hainaut M."/>
            <person name="Hatakka A."/>
            <person name="Henrissat B."/>
            <person name="Hilden K."/>
            <person name="Kuo R."/>
            <person name="Labutti K."/>
            <person name="Lipzen A."/>
            <person name="Makela M.R."/>
            <person name="Sandor L."/>
            <person name="Spatafora J.W."/>
            <person name="Grigoriev I.V."/>
            <person name="Hibbett D.S."/>
        </authorList>
    </citation>
    <scope>NUCLEOTIDE SEQUENCE [LARGE SCALE GENOMIC DNA]</scope>
    <source>
        <strain evidence="2 3">3A-2</strain>
    </source>
</reference>
<proteinExistence type="predicted"/>
<accession>A0A8E2AH88</accession>
<feature type="region of interest" description="Disordered" evidence="1">
    <location>
        <begin position="54"/>
        <end position="73"/>
    </location>
</feature>
<evidence type="ECO:0000313" key="2">
    <source>
        <dbReference type="EMBL" id="OCH84421.1"/>
    </source>
</evidence>
<dbReference type="EMBL" id="KV722676">
    <property type="protein sequence ID" value="OCH84421.1"/>
    <property type="molecule type" value="Genomic_DNA"/>
</dbReference>
<gene>
    <name evidence="2" type="ORF">OBBRIDRAFT_408699</name>
</gene>
<sequence>MKKAFNECYKAVLNCEDDTGRRRCELFKELPDRRVSFTTFYVSLRNLISLLRNTPTTTSSSSSQSRFPSFASA</sequence>
<evidence type="ECO:0000313" key="3">
    <source>
        <dbReference type="Proteomes" id="UP000250043"/>
    </source>
</evidence>
<dbReference type="Proteomes" id="UP000250043">
    <property type="component" value="Unassembled WGS sequence"/>
</dbReference>
<keyword evidence="3" id="KW-1185">Reference proteome</keyword>
<dbReference type="OrthoDB" id="6017at2759"/>
<organism evidence="2 3">
    <name type="scientific">Obba rivulosa</name>
    <dbReference type="NCBI Taxonomy" id="1052685"/>
    <lineage>
        <taxon>Eukaryota</taxon>
        <taxon>Fungi</taxon>
        <taxon>Dikarya</taxon>
        <taxon>Basidiomycota</taxon>
        <taxon>Agaricomycotina</taxon>
        <taxon>Agaricomycetes</taxon>
        <taxon>Polyporales</taxon>
        <taxon>Gelatoporiaceae</taxon>
        <taxon>Obba</taxon>
    </lineage>
</organism>
<protein>
    <submittedName>
        <fullName evidence="2">Uncharacterized protein</fullName>
    </submittedName>
</protein>